<name>A0A2X3EUB1_KLEPN</name>
<protein>
    <submittedName>
        <fullName evidence="1">Uncharacterized protein</fullName>
    </submittedName>
</protein>
<sequence length="56" mass="6069">MKNSRTPEERKAQTQDFHGALAKILRGVANIIGFSLTAMKNTQGFHAAQAVRGSGR</sequence>
<dbReference type="EMBL" id="UAWN01000013">
    <property type="protein sequence ID" value="SQC38804.1"/>
    <property type="molecule type" value="Genomic_DNA"/>
</dbReference>
<reference evidence="1 2" key="1">
    <citation type="submission" date="2018-06" db="EMBL/GenBank/DDBJ databases">
        <authorList>
            <consortium name="Pathogen Informatics"/>
            <person name="Doyle S."/>
        </authorList>
    </citation>
    <scope>NUCLEOTIDE SEQUENCE [LARGE SCALE GENOMIC DNA]</scope>
    <source>
        <strain evidence="1 2">NCTC9128</strain>
    </source>
</reference>
<organism evidence="1 2">
    <name type="scientific">Klebsiella pneumoniae</name>
    <dbReference type="NCBI Taxonomy" id="573"/>
    <lineage>
        <taxon>Bacteria</taxon>
        <taxon>Pseudomonadati</taxon>
        <taxon>Pseudomonadota</taxon>
        <taxon>Gammaproteobacteria</taxon>
        <taxon>Enterobacterales</taxon>
        <taxon>Enterobacteriaceae</taxon>
        <taxon>Klebsiella/Raoultella group</taxon>
        <taxon>Klebsiella</taxon>
        <taxon>Klebsiella pneumoniae complex</taxon>
    </lineage>
</organism>
<dbReference type="AlphaFoldDB" id="A0A2X3EUB1"/>
<proteinExistence type="predicted"/>
<evidence type="ECO:0000313" key="1">
    <source>
        <dbReference type="EMBL" id="SQC38804.1"/>
    </source>
</evidence>
<evidence type="ECO:0000313" key="2">
    <source>
        <dbReference type="Proteomes" id="UP000251088"/>
    </source>
</evidence>
<dbReference type="Proteomes" id="UP000251088">
    <property type="component" value="Unassembled WGS sequence"/>
</dbReference>
<accession>A0A2X3EUB1</accession>
<gene>
    <name evidence="1" type="ORF">NCTC9128_04946</name>
</gene>